<protein>
    <recommendedName>
        <fullName evidence="14">Sensor protein</fullName>
        <ecNumber evidence="14">2.7.13.3</ecNumber>
    </recommendedName>
</protein>
<sequence>MKRRPLSLVVRLTVSIGAVITAVLLTFGWMMERSIDNHFVQQDVDELNSVVHALQRLLATVPVNMSADELDQRLISVVTGHRNAQYQIRTESGSLIYSTPGFNLDTFARTARPVENITIDTVESWNDHQEAFRGAVLWLESGRLEDASRLRLAVATGIDFHLHYLDSFRSYLRIVTLFACLIALLATWFAVYQGHAPIRRISREMRRIRSDQLHIRLEPQSVPAELVELTVSFNDMIGRLEDVFRRLSDFSGDIAHELRTPITNLRTQTEVALTQARSVEQYREVLYSNLEEYDRMAKMVGDMLFLAQADNQLLKPELVDIDLQSELRNLFDYFSAWAEERQVLLENAGEPVHVLGDQLMIRRALSNLLSNAIRHTPEGESVMTTLKAHSDSVRIRIKNPGPPIPEEHLNHIFERFYRLDASRQRSSEGAGLGLAITKSIIEAHGGRIRAFSTAEATTFEVRLPLKLD</sequence>
<dbReference type="InterPro" id="IPR003660">
    <property type="entry name" value="HAMP_dom"/>
</dbReference>
<dbReference type="InterPro" id="IPR006290">
    <property type="entry name" value="CztS_silS_copS"/>
</dbReference>
<evidence type="ECO:0000256" key="9">
    <source>
        <dbReference type="ARBA" id="ARBA00022777"/>
    </source>
</evidence>
<dbReference type="NCBIfam" id="TIGR01386">
    <property type="entry name" value="cztS_silS_copS"/>
    <property type="match status" value="1"/>
</dbReference>
<evidence type="ECO:0000256" key="2">
    <source>
        <dbReference type="ARBA" id="ARBA00004429"/>
    </source>
</evidence>
<dbReference type="Pfam" id="PF00512">
    <property type="entry name" value="HisKA"/>
    <property type="match status" value="1"/>
</dbReference>
<dbReference type="Pfam" id="PF00672">
    <property type="entry name" value="HAMP"/>
    <property type="match status" value="1"/>
</dbReference>
<dbReference type="InterPro" id="IPR036097">
    <property type="entry name" value="HisK_dim/P_sf"/>
</dbReference>
<accession>A0A1I4KQE7</accession>
<feature type="domain" description="HAMP" evidence="16">
    <location>
        <begin position="192"/>
        <end position="245"/>
    </location>
</feature>
<dbReference type="EMBL" id="FOUA01000001">
    <property type="protein sequence ID" value="SFL80861.1"/>
    <property type="molecule type" value="Genomic_DNA"/>
</dbReference>
<dbReference type="CDD" id="cd00075">
    <property type="entry name" value="HATPase"/>
    <property type="match status" value="1"/>
</dbReference>
<comment type="function">
    <text evidence="14">Member of a two-component regulatory system.</text>
</comment>
<keyword evidence="3 14" id="KW-1003">Cell membrane</keyword>
<dbReference type="Proteomes" id="UP000186599">
    <property type="component" value="Unassembled WGS sequence"/>
</dbReference>
<dbReference type="InterPro" id="IPR005467">
    <property type="entry name" value="His_kinase_dom"/>
</dbReference>
<dbReference type="InterPro" id="IPR048590">
    <property type="entry name" value="CusS-like_sensor"/>
</dbReference>
<dbReference type="AlphaFoldDB" id="A0A1I4KQE7"/>
<dbReference type="SMART" id="SM00388">
    <property type="entry name" value="HisKA"/>
    <property type="match status" value="1"/>
</dbReference>
<dbReference type="SMART" id="SM00304">
    <property type="entry name" value="HAMP"/>
    <property type="match status" value="1"/>
</dbReference>
<evidence type="ECO:0000256" key="4">
    <source>
        <dbReference type="ARBA" id="ARBA00022519"/>
    </source>
</evidence>
<dbReference type="SUPFAM" id="SSF47384">
    <property type="entry name" value="Homodimeric domain of signal transducing histidine kinase"/>
    <property type="match status" value="1"/>
</dbReference>
<dbReference type="Gene3D" id="3.30.565.10">
    <property type="entry name" value="Histidine kinase-like ATPase, C-terminal domain"/>
    <property type="match status" value="1"/>
</dbReference>
<keyword evidence="6 14" id="KW-0808">Transferase</keyword>
<gene>
    <name evidence="18" type="ORF">SAMN04487855_1325</name>
    <name evidence="17" type="ORF">SAMN05216589_0299</name>
</gene>
<keyword evidence="5" id="KW-0597">Phosphoprotein</keyword>
<feature type="transmembrane region" description="Helical" evidence="14">
    <location>
        <begin position="171"/>
        <end position="192"/>
    </location>
</feature>
<dbReference type="Pfam" id="PF21085">
    <property type="entry name" value="CusS"/>
    <property type="match status" value="1"/>
</dbReference>
<dbReference type="NCBIfam" id="NF007345">
    <property type="entry name" value="PRK09835.1"/>
    <property type="match status" value="1"/>
</dbReference>
<dbReference type="GO" id="GO:0000155">
    <property type="term" value="F:phosphorelay sensor kinase activity"/>
    <property type="evidence" value="ECO:0007669"/>
    <property type="project" value="InterPro"/>
</dbReference>
<dbReference type="InterPro" id="IPR003594">
    <property type="entry name" value="HATPase_dom"/>
</dbReference>
<evidence type="ECO:0000256" key="10">
    <source>
        <dbReference type="ARBA" id="ARBA00022840"/>
    </source>
</evidence>
<feature type="domain" description="Histidine kinase" evidence="15">
    <location>
        <begin position="253"/>
        <end position="467"/>
    </location>
</feature>
<comment type="subcellular location">
    <subcellularLocation>
        <location evidence="2">Cell inner membrane</location>
        <topology evidence="2">Multi-pass membrane protein</topology>
    </subcellularLocation>
</comment>
<evidence type="ECO:0000313" key="17">
    <source>
        <dbReference type="EMBL" id="SER35580.1"/>
    </source>
</evidence>
<proteinExistence type="predicted"/>
<dbReference type="STRING" id="653930.SAMN05216589_0299"/>
<reference evidence="19 20" key="1">
    <citation type="submission" date="2016-10" db="EMBL/GenBank/DDBJ databases">
        <authorList>
            <person name="de Groot N.N."/>
        </authorList>
    </citation>
    <scope>NUCLEOTIDE SEQUENCE [LARGE SCALE GENOMIC DNA]</scope>
    <source>
        <strain evidence="18 19">CGMCC 1.9095</strain>
        <strain evidence="17 20">DSM 22558</strain>
    </source>
</reference>
<evidence type="ECO:0000259" key="15">
    <source>
        <dbReference type="PROSITE" id="PS50109"/>
    </source>
</evidence>
<evidence type="ECO:0000256" key="3">
    <source>
        <dbReference type="ARBA" id="ARBA00022475"/>
    </source>
</evidence>
<dbReference type="PROSITE" id="PS50885">
    <property type="entry name" value="HAMP"/>
    <property type="match status" value="1"/>
</dbReference>
<dbReference type="GO" id="GO:0005524">
    <property type="term" value="F:ATP binding"/>
    <property type="evidence" value="ECO:0007669"/>
    <property type="project" value="UniProtKB-KW"/>
</dbReference>
<evidence type="ECO:0000259" key="16">
    <source>
        <dbReference type="PROSITE" id="PS50885"/>
    </source>
</evidence>
<evidence type="ECO:0000313" key="20">
    <source>
        <dbReference type="Proteomes" id="UP000186904"/>
    </source>
</evidence>
<dbReference type="InterPro" id="IPR003661">
    <property type="entry name" value="HisK_dim/P_dom"/>
</dbReference>
<dbReference type="PANTHER" id="PTHR45436:SF15">
    <property type="entry name" value="SENSOR HISTIDINE KINASE CUSS"/>
    <property type="match status" value="1"/>
</dbReference>
<evidence type="ECO:0000256" key="1">
    <source>
        <dbReference type="ARBA" id="ARBA00000085"/>
    </source>
</evidence>
<evidence type="ECO:0000256" key="7">
    <source>
        <dbReference type="ARBA" id="ARBA00022692"/>
    </source>
</evidence>
<dbReference type="Gene3D" id="1.10.287.130">
    <property type="match status" value="1"/>
</dbReference>
<keyword evidence="9 14" id="KW-0418">Kinase</keyword>
<dbReference type="RefSeq" id="WP_074777403.1">
    <property type="nucleotide sequence ID" value="NZ_FOGN01000001.1"/>
</dbReference>
<dbReference type="PROSITE" id="PS50109">
    <property type="entry name" value="HIS_KIN"/>
    <property type="match status" value="1"/>
</dbReference>
<name>A0A1I4KQE7_9GAMM</name>
<dbReference type="InterPro" id="IPR036890">
    <property type="entry name" value="HATPase_C_sf"/>
</dbReference>
<dbReference type="Proteomes" id="UP000186904">
    <property type="component" value="Unassembled WGS sequence"/>
</dbReference>
<evidence type="ECO:0000256" key="12">
    <source>
        <dbReference type="ARBA" id="ARBA00023012"/>
    </source>
</evidence>
<keyword evidence="13 14" id="KW-0472">Membrane</keyword>
<feature type="transmembrane region" description="Helical" evidence="14">
    <location>
        <begin position="12"/>
        <end position="31"/>
    </location>
</feature>
<dbReference type="GO" id="GO:0005886">
    <property type="term" value="C:plasma membrane"/>
    <property type="evidence" value="ECO:0007669"/>
    <property type="project" value="UniProtKB-SubCell"/>
</dbReference>
<keyword evidence="11 14" id="KW-1133">Transmembrane helix</keyword>
<dbReference type="EC" id="2.7.13.3" evidence="14"/>
<evidence type="ECO:0000313" key="19">
    <source>
        <dbReference type="Proteomes" id="UP000186599"/>
    </source>
</evidence>
<dbReference type="SUPFAM" id="SSF55874">
    <property type="entry name" value="ATPase domain of HSP90 chaperone/DNA topoisomerase II/histidine kinase"/>
    <property type="match status" value="1"/>
</dbReference>
<evidence type="ECO:0000256" key="14">
    <source>
        <dbReference type="RuleBase" id="RU364088"/>
    </source>
</evidence>
<dbReference type="OrthoDB" id="5561773at2"/>
<dbReference type="PRINTS" id="PR00344">
    <property type="entry name" value="BCTRLSENSOR"/>
</dbReference>
<dbReference type="SMART" id="SM00387">
    <property type="entry name" value="HATPase_c"/>
    <property type="match status" value="1"/>
</dbReference>
<evidence type="ECO:0000256" key="5">
    <source>
        <dbReference type="ARBA" id="ARBA00022553"/>
    </source>
</evidence>
<evidence type="ECO:0000313" key="18">
    <source>
        <dbReference type="EMBL" id="SFL80861.1"/>
    </source>
</evidence>
<dbReference type="InterPro" id="IPR050428">
    <property type="entry name" value="TCS_sensor_his_kinase"/>
</dbReference>
<evidence type="ECO:0000256" key="8">
    <source>
        <dbReference type="ARBA" id="ARBA00022741"/>
    </source>
</evidence>
<dbReference type="PANTHER" id="PTHR45436">
    <property type="entry name" value="SENSOR HISTIDINE KINASE YKOH"/>
    <property type="match status" value="1"/>
</dbReference>
<dbReference type="Gene3D" id="6.10.340.10">
    <property type="match status" value="1"/>
</dbReference>
<evidence type="ECO:0000256" key="11">
    <source>
        <dbReference type="ARBA" id="ARBA00022989"/>
    </source>
</evidence>
<dbReference type="FunFam" id="3.30.565.10:FF:000006">
    <property type="entry name" value="Sensor histidine kinase WalK"/>
    <property type="match status" value="1"/>
</dbReference>
<keyword evidence="4 14" id="KW-0997">Cell inner membrane</keyword>
<dbReference type="CDD" id="cd00082">
    <property type="entry name" value="HisKA"/>
    <property type="match status" value="1"/>
</dbReference>
<dbReference type="EMBL" id="FOGN01000001">
    <property type="protein sequence ID" value="SER35580.1"/>
    <property type="molecule type" value="Genomic_DNA"/>
</dbReference>
<keyword evidence="7 14" id="KW-0812">Transmembrane</keyword>
<keyword evidence="10 14" id="KW-0067">ATP-binding</keyword>
<keyword evidence="8 14" id="KW-0547">Nucleotide-binding</keyword>
<evidence type="ECO:0000256" key="13">
    <source>
        <dbReference type="ARBA" id="ARBA00023136"/>
    </source>
</evidence>
<dbReference type="InterPro" id="IPR004358">
    <property type="entry name" value="Sig_transdc_His_kin-like_C"/>
</dbReference>
<dbReference type="FunFam" id="1.10.287.130:FF:000001">
    <property type="entry name" value="Two-component sensor histidine kinase"/>
    <property type="match status" value="1"/>
</dbReference>
<comment type="catalytic activity">
    <reaction evidence="1 14">
        <text>ATP + protein L-histidine = ADP + protein N-phospho-L-histidine.</text>
        <dbReference type="EC" id="2.7.13.3"/>
    </reaction>
</comment>
<dbReference type="Pfam" id="PF02518">
    <property type="entry name" value="HATPase_c"/>
    <property type="match status" value="1"/>
</dbReference>
<keyword evidence="12 14" id="KW-0902">Two-component regulatory system</keyword>
<organism evidence="18 19">
    <name type="scientific">Halopseudomonas bauzanensis</name>
    <dbReference type="NCBI Taxonomy" id="653930"/>
    <lineage>
        <taxon>Bacteria</taxon>
        <taxon>Pseudomonadati</taxon>
        <taxon>Pseudomonadota</taxon>
        <taxon>Gammaproteobacteria</taxon>
        <taxon>Pseudomonadales</taxon>
        <taxon>Pseudomonadaceae</taxon>
        <taxon>Halopseudomonas</taxon>
    </lineage>
</organism>
<evidence type="ECO:0000256" key="6">
    <source>
        <dbReference type="ARBA" id="ARBA00022679"/>
    </source>
</evidence>
<dbReference type="CDD" id="cd06225">
    <property type="entry name" value="HAMP"/>
    <property type="match status" value="1"/>
</dbReference>
<keyword evidence="19" id="KW-1185">Reference proteome</keyword>